<evidence type="ECO:0000313" key="2">
    <source>
        <dbReference type="EMBL" id="SIT57430.1"/>
    </source>
</evidence>
<evidence type="ECO:0000256" key="1">
    <source>
        <dbReference type="SAM" id="MobiDB-lite"/>
    </source>
</evidence>
<protein>
    <submittedName>
        <fullName evidence="2">Uncharacterized protein</fullName>
    </submittedName>
</protein>
<dbReference type="STRING" id="1631249.BQ8794_40029"/>
<dbReference type="AlphaFoldDB" id="A0A1R3VBX6"/>
<dbReference type="EMBL" id="FTPD01000034">
    <property type="protein sequence ID" value="SIT57430.1"/>
    <property type="molecule type" value="Genomic_DNA"/>
</dbReference>
<reference evidence="3" key="1">
    <citation type="submission" date="2017-01" db="EMBL/GenBank/DDBJ databases">
        <authorList>
            <person name="Brunel B."/>
        </authorList>
    </citation>
    <scope>NUCLEOTIDE SEQUENCE [LARGE SCALE GENOMIC DNA]</scope>
</reference>
<name>A0A1R3VBX6_9HYPH</name>
<keyword evidence="3" id="KW-1185">Reference proteome</keyword>
<dbReference type="Proteomes" id="UP000188388">
    <property type="component" value="Unassembled WGS sequence"/>
</dbReference>
<organism evidence="2 3">
    <name type="scientific">Mesorhizobium prunaredense</name>
    <dbReference type="NCBI Taxonomy" id="1631249"/>
    <lineage>
        <taxon>Bacteria</taxon>
        <taxon>Pseudomonadati</taxon>
        <taxon>Pseudomonadota</taxon>
        <taxon>Alphaproteobacteria</taxon>
        <taxon>Hyphomicrobiales</taxon>
        <taxon>Phyllobacteriaceae</taxon>
        <taxon>Mesorhizobium</taxon>
    </lineage>
</organism>
<sequence>MMPACKRRLPALPVLTYLSTLRSGSRQPPFSARPDLNLNTPWGVPNPSCRIDNSLTGRLRSGIEPLQIRRDGS</sequence>
<feature type="region of interest" description="Disordered" evidence="1">
    <location>
        <begin position="22"/>
        <end position="43"/>
    </location>
</feature>
<evidence type="ECO:0000313" key="3">
    <source>
        <dbReference type="Proteomes" id="UP000188388"/>
    </source>
</evidence>
<gene>
    <name evidence="2" type="ORF">BQ8794_40029</name>
</gene>
<accession>A0A1R3VBX6</accession>
<proteinExistence type="predicted"/>